<gene>
    <name evidence="1" type="ORF">XAT740_LOCUS24746</name>
</gene>
<organism evidence="1 2">
    <name type="scientific">Adineta ricciae</name>
    <name type="common">Rotifer</name>
    <dbReference type="NCBI Taxonomy" id="249248"/>
    <lineage>
        <taxon>Eukaryota</taxon>
        <taxon>Metazoa</taxon>
        <taxon>Spiralia</taxon>
        <taxon>Gnathifera</taxon>
        <taxon>Rotifera</taxon>
        <taxon>Eurotatoria</taxon>
        <taxon>Bdelloidea</taxon>
        <taxon>Adinetida</taxon>
        <taxon>Adinetidae</taxon>
        <taxon>Adineta</taxon>
    </lineage>
</organism>
<feature type="non-terminal residue" evidence="1">
    <location>
        <position position="44"/>
    </location>
</feature>
<dbReference type="SUPFAM" id="SSF52490">
    <property type="entry name" value="Tubulin nucleotide-binding domain-like"/>
    <property type="match status" value="1"/>
</dbReference>
<accession>A0A814XXM9</accession>
<evidence type="ECO:0000313" key="2">
    <source>
        <dbReference type="Proteomes" id="UP000663828"/>
    </source>
</evidence>
<reference evidence="1" key="1">
    <citation type="submission" date="2021-02" db="EMBL/GenBank/DDBJ databases">
        <authorList>
            <person name="Nowell W R."/>
        </authorList>
    </citation>
    <scope>NUCLEOTIDE SEQUENCE</scope>
</reference>
<dbReference type="Proteomes" id="UP000663828">
    <property type="component" value="Unassembled WGS sequence"/>
</dbReference>
<name>A0A814XXM9_ADIRI</name>
<proteinExistence type="predicted"/>
<dbReference type="EMBL" id="CAJNOR010001931">
    <property type="protein sequence ID" value="CAF1221749.1"/>
    <property type="molecule type" value="Genomic_DNA"/>
</dbReference>
<evidence type="ECO:0000313" key="1">
    <source>
        <dbReference type="EMBL" id="CAF1221749.1"/>
    </source>
</evidence>
<sequence>MSQNIVVQVGQCGSQIGCRFWDLALREHASLMSPTNAKKCIYDA</sequence>
<evidence type="ECO:0008006" key="3">
    <source>
        <dbReference type="Google" id="ProtNLM"/>
    </source>
</evidence>
<dbReference type="AlphaFoldDB" id="A0A814XXM9"/>
<protein>
    <recommendedName>
        <fullName evidence="3">Tubulin/FtsZ GTPase domain-containing protein</fullName>
    </recommendedName>
</protein>
<dbReference type="InterPro" id="IPR036525">
    <property type="entry name" value="Tubulin/FtsZ_GTPase_sf"/>
</dbReference>
<comment type="caution">
    <text evidence="1">The sequence shown here is derived from an EMBL/GenBank/DDBJ whole genome shotgun (WGS) entry which is preliminary data.</text>
</comment>
<keyword evidence="2" id="KW-1185">Reference proteome</keyword>
<dbReference type="Gene3D" id="3.40.50.1440">
    <property type="entry name" value="Tubulin/FtsZ, GTPase domain"/>
    <property type="match status" value="1"/>
</dbReference>